<dbReference type="Gene3D" id="3.40.50.620">
    <property type="entry name" value="HUPs"/>
    <property type="match status" value="2"/>
</dbReference>
<dbReference type="InterPro" id="IPR014729">
    <property type="entry name" value="Rossmann-like_a/b/a_fold"/>
</dbReference>
<evidence type="ECO:0000259" key="2">
    <source>
        <dbReference type="Pfam" id="PF00582"/>
    </source>
</evidence>
<dbReference type="OrthoDB" id="9788959at2"/>
<comment type="caution">
    <text evidence="3">The sequence shown here is derived from an EMBL/GenBank/DDBJ whole genome shotgun (WGS) entry which is preliminary data.</text>
</comment>
<evidence type="ECO:0000313" key="4">
    <source>
        <dbReference type="Proteomes" id="UP000309872"/>
    </source>
</evidence>
<reference evidence="3 4" key="1">
    <citation type="submission" date="2019-04" db="EMBL/GenBank/DDBJ databases">
        <title>Sphingobacterium olei sp. nov., isolated from oil-contaminated soil.</title>
        <authorList>
            <person name="Liu B."/>
        </authorList>
    </citation>
    <scope>NUCLEOTIDE SEQUENCE [LARGE SCALE GENOMIC DNA]</scope>
    <source>
        <strain evidence="3 4">Y3L14</strain>
    </source>
</reference>
<feature type="domain" description="UspA" evidence="2">
    <location>
        <begin position="1"/>
        <end position="149"/>
    </location>
</feature>
<accession>A0A4U0H2D7</accession>
<dbReference type="EMBL" id="SUKA01000003">
    <property type="protein sequence ID" value="TJY65628.1"/>
    <property type="molecule type" value="Genomic_DNA"/>
</dbReference>
<feature type="domain" description="UspA" evidence="2">
    <location>
        <begin position="165"/>
        <end position="280"/>
    </location>
</feature>
<dbReference type="PANTHER" id="PTHR46268:SF6">
    <property type="entry name" value="UNIVERSAL STRESS PROTEIN UP12"/>
    <property type="match status" value="1"/>
</dbReference>
<sequence length="282" mass="32021">MKNILFSTDFSDGANNAFLYALQLANQLNTKLYVLYSYITPVLSATHAGQPELLGQVYEQIELTKFDYYKKQIPQLHHLAEEHNLDHSKMVFLFEEGTVVASVKKSVQAENIALVVMGTHGASGFRKEFIGTNTVSVIRNVKVPVLAIPEKASYSTIQKVAFTTLFREKDQAALKEILDLAKIVNATVYCTNVITENSNPADALYYGESWRKLFPDYELEFSFLQNEDTVENTINKFIKENSIDLLAIVKRNRSFFDRLFSSSLSNNLTFHAEIPILVFHEE</sequence>
<comment type="similarity">
    <text evidence="1">Belongs to the universal stress protein A family.</text>
</comment>
<dbReference type="Pfam" id="PF00582">
    <property type="entry name" value="Usp"/>
    <property type="match status" value="2"/>
</dbReference>
<dbReference type="Proteomes" id="UP000309872">
    <property type="component" value="Unassembled WGS sequence"/>
</dbReference>
<dbReference type="CDD" id="cd00293">
    <property type="entry name" value="USP-like"/>
    <property type="match status" value="2"/>
</dbReference>
<proteinExistence type="inferred from homology"/>
<dbReference type="InterPro" id="IPR006016">
    <property type="entry name" value="UspA"/>
</dbReference>
<keyword evidence="4" id="KW-1185">Reference proteome</keyword>
<dbReference type="PANTHER" id="PTHR46268">
    <property type="entry name" value="STRESS RESPONSE PROTEIN NHAX"/>
    <property type="match status" value="1"/>
</dbReference>
<name>A0A4U0H2D7_9SPHI</name>
<dbReference type="PRINTS" id="PR01438">
    <property type="entry name" value="UNVRSLSTRESS"/>
</dbReference>
<dbReference type="SUPFAM" id="SSF52402">
    <property type="entry name" value="Adenine nucleotide alpha hydrolases-like"/>
    <property type="match status" value="2"/>
</dbReference>
<evidence type="ECO:0000313" key="3">
    <source>
        <dbReference type="EMBL" id="TJY65628.1"/>
    </source>
</evidence>
<dbReference type="RefSeq" id="WP_136820757.1">
    <property type="nucleotide sequence ID" value="NZ_BMJX01000003.1"/>
</dbReference>
<dbReference type="InterPro" id="IPR006015">
    <property type="entry name" value="Universal_stress_UspA"/>
</dbReference>
<protein>
    <submittedName>
        <fullName evidence="3">Universal stress protein</fullName>
    </submittedName>
</protein>
<organism evidence="3 4">
    <name type="scientific">Sphingobacterium alkalisoli</name>
    <dbReference type="NCBI Taxonomy" id="1874115"/>
    <lineage>
        <taxon>Bacteria</taxon>
        <taxon>Pseudomonadati</taxon>
        <taxon>Bacteroidota</taxon>
        <taxon>Sphingobacteriia</taxon>
        <taxon>Sphingobacteriales</taxon>
        <taxon>Sphingobacteriaceae</taxon>
        <taxon>Sphingobacterium</taxon>
    </lineage>
</organism>
<gene>
    <name evidence="3" type="ORF">FAZ19_10870</name>
</gene>
<dbReference type="AlphaFoldDB" id="A0A4U0H2D7"/>
<evidence type="ECO:0000256" key="1">
    <source>
        <dbReference type="ARBA" id="ARBA00008791"/>
    </source>
</evidence>